<name>A0A1L8CWJ9_9THEO</name>
<evidence type="ECO:0000313" key="3">
    <source>
        <dbReference type="Proteomes" id="UP000187485"/>
    </source>
</evidence>
<feature type="transmembrane region" description="Helical" evidence="1">
    <location>
        <begin position="59"/>
        <end position="90"/>
    </location>
</feature>
<feature type="transmembrane region" description="Helical" evidence="1">
    <location>
        <begin position="18"/>
        <end position="39"/>
    </location>
</feature>
<dbReference type="PANTHER" id="PTHR43471">
    <property type="entry name" value="ABC TRANSPORTER PERMEASE"/>
    <property type="match status" value="1"/>
</dbReference>
<dbReference type="Proteomes" id="UP000187485">
    <property type="component" value="Unassembled WGS sequence"/>
</dbReference>
<accession>A0A1L8CWJ9</accession>
<feature type="transmembrane region" description="Helical" evidence="1">
    <location>
        <begin position="256"/>
        <end position="276"/>
    </location>
</feature>
<keyword evidence="1" id="KW-1133">Transmembrane helix</keyword>
<dbReference type="Pfam" id="PF12679">
    <property type="entry name" value="ABC2_membrane_2"/>
    <property type="match status" value="1"/>
</dbReference>
<dbReference type="GO" id="GO:0140359">
    <property type="term" value="F:ABC-type transporter activity"/>
    <property type="evidence" value="ECO:0007669"/>
    <property type="project" value="InterPro"/>
</dbReference>
<keyword evidence="1" id="KW-0812">Transmembrane</keyword>
<evidence type="ECO:0008006" key="4">
    <source>
        <dbReference type="Google" id="ProtNLM"/>
    </source>
</evidence>
<keyword evidence="1" id="KW-0472">Membrane</keyword>
<gene>
    <name evidence="2" type="ORF">cpu_17540</name>
</gene>
<dbReference type="GO" id="GO:0005886">
    <property type="term" value="C:plasma membrane"/>
    <property type="evidence" value="ECO:0007669"/>
    <property type="project" value="UniProtKB-SubCell"/>
</dbReference>
<evidence type="ECO:0000256" key="1">
    <source>
        <dbReference type="SAM" id="Phobius"/>
    </source>
</evidence>
<sequence length="282" mass="30787">MGQIISYTLREAVRRKTLLVIVILAAVYLVLFGTGLYFISENLKIYKNPTPDLALQHYILLNFFFSFGLFFASFAVNVIAVFSAVGAISGELEAWLLQPLLVRPIKKWEVFLGKFLGYGLLGMVAAMVLIFALVAEFYVITGFIPQNVWLAGLILSGMPLILTAVTLTGSVRLSPVANGFFAFTLYMASLVGGMMEQVASFFPGQTKILQEIGLLTSIILPTDAIYRKGVSYIFSGVSNFAGPLALFGSANPPSLYFIGYTLLYLVGVVILGINLFNKREAA</sequence>
<comment type="caution">
    <text evidence="2">The sequence shown here is derived from an EMBL/GenBank/DDBJ whole genome shotgun (WGS) entry which is preliminary data.</text>
</comment>
<proteinExistence type="predicted"/>
<dbReference type="AlphaFoldDB" id="A0A1L8CWJ9"/>
<feature type="transmembrane region" description="Helical" evidence="1">
    <location>
        <begin position="147"/>
        <end position="168"/>
    </location>
</feature>
<organism evidence="2 3">
    <name type="scientific">Carboxydothermus pertinax</name>
    <dbReference type="NCBI Taxonomy" id="870242"/>
    <lineage>
        <taxon>Bacteria</taxon>
        <taxon>Bacillati</taxon>
        <taxon>Bacillota</taxon>
        <taxon>Clostridia</taxon>
        <taxon>Thermoanaerobacterales</taxon>
        <taxon>Thermoanaerobacteraceae</taxon>
        <taxon>Carboxydothermus</taxon>
    </lineage>
</organism>
<dbReference type="OrthoDB" id="5146022at2"/>
<feature type="transmembrane region" description="Helical" evidence="1">
    <location>
        <begin position="180"/>
        <end position="202"/>
    </location>
</feature>
<dbReference type="STRING" id="870242.cpu_17540"/>
<dbReference type="RefSeq" id="WP_075859683.1">
    <property type="nucleotide sequence ID" value="NZ_BDJK01000036.1"/>
</dbReference>
<evidence type="ECO:0000313" key="2">
    <source>
        <dbReference type="EMBL" id="GAV23244.1"/>
    </source>
</evidence>
<reference evidence="3" key="1">
    <citation type="submission" date="2016-12" db="EMBL/GenBank/DDBJ databases">
        <title>Draft Genome Sequences od Carboxydothermus pertinax and islandicus, Hydrogenogenic Carboxydotrophic Bacteria.</title>
        <authorList>
            <person name="Fukuyama Y."/>
            <person name="Ohmae K."/>
            <person name="Yoneda Y."/>
            <person name="Yoshida T."/>
            <person name="Sako Y."/>
        </authorList>
    </citation>
    <scope>NUCLEOTIDE SEQUENCE [LARGE SCALE GENOMIC DNA]</scope>
    <source>
        <strain evidence="3">Ug1</strain>
    </source>
</reference>
<keyword evidence="3" id="KW-1185">Reference proteome</keyword>
<feature type="transmembrane region" description="Helical" evidence="1">
    <location>
        <begin position="111"/>
        <end position="135"/>
    </location>
</feature>
<dbReference type="EMBL" id="BDJK01000036">
    <property type="protein sequence ID" value="GAV23244.1"/>
    <property type="molecule type" value="Genomic_DNA"/>
</dbReference>
<protein>
    <recommendedName>
        <fullName evidence="4">ABC transporter permease</fullName>
    </recommendedName>
</protein>